<dbReference type="EMBL" id="MLJW01009285">
    <property type="protein sequence ID" value="OIQ63125.1"/>
    <property type="molecule type" value="Genomic_DNA"/>
</dbReference>
<protein>
    <submittedName>
        <fullName evidence="1">Uncharacterized protein</fullName>
    </submittedName>
</protein>
<accession>A0A1J5PHU0</accession>
<proteinExistence type="predicted"/>
<comment type="caution">
    <text evidence="1">The sequence shown here is derived from an EMBL/GenBank/DDBJ whole genome shotgun (WGS) entry which is preliminary data.</text>
</comment>
<dbReference type="AlphaFoldDB" id="A0A1J5PHU0"/>
<reference evidence="1" key="1">
    <citation type="submission" date="2016-10" db="EMBL/GenBank/DDBJ databases">
        <title>Sequence of Gallionella enrichment culture.</title>
        <authorList>
            <person name="Poehlein A."/>
            <person name="Muehling M."/>
            <person name="Daniel R."/>
        </authorList>
    </citation>
    <scope>NUCLEOTIDE SEQUENCE</scope>
</reference>
<name>A0A1J5PHU0_9ZZZZ</name>
<evidence type="ECO:0000313" key="1">
    <source>
        <dbReference type="EMBL" id="OIQ63125.1"/>
    </source>
</evidence>
<organism evidence="1">
    <name type="scientific">mine drainage metagenome</name>
    <dbReference type="NCBI Taxonomy" id="410659"/>
    <lineage>
        <taxon>unclassified sequences</taxon>
        <taxon>metagenomes</taxon>
        <taxon>ecological metagenomes</taxon>
    </lineage>
</organism>
<sequence length="129" mass="15027">MDIHLNHTWVRRHPDHIHSRVMRGRIALDMHRQTQRLGRGLCRRDEIEVILDSFHRRHEDAKPPVARLHTERGSDRTETVAEILLHDILHRAACGKRPRLLPARGVNLGADRPIATLLILEIRQRPAQL</sequence>
<gene>
    <name evidence="1" type="ORF">GALL_553360</name>
</gene>